<evidence type="ECO:0000256" key="3">
    <source>
        <dbReference type="ARBA" id="ARBA00022692"/>
    </source>
</evidence>
<keyword evidence="5 11" id="KW-0067">ATP-binding</keyword>
<name>A0A6I6UAR7_9BACI</name>
<dbReference type="Proteomes" id="UP000465062">
    <property type="component" value="Chromosome"/>
</dbReference>
<dbReference type="EMBL" id="CP047394">
    <property type="protein sequence ID" value="QHE59794.1"/>
    <property type="molecule type" value="Genomic_DNA"/>
</dbReference>
<dbReference type="InterPro" id="IPR003439">
    <property type="entry name" value="ABC_transporter-like_ATP-bd"/>
</dbReference>
<dbReference type="PANTHER" id="PTHR43394:SF1">
    <property type="entry name" value="ATP-BINDING CASSETTE SUB-FAMILY B MEMBER 10, MITOCHONDRIAL"/>
    <property type="match status" value="1"/>
</dbReference>
<evidence type="ECO:0000256" key="6">
    <source>
        <dbReference type="ARBA" id="ARBA00022989"/>
    </source>
</evidence>
<dbReference type="InterPro" id="IPR039421">
    <property type="entry name" value="Type_1_exporter"/>
</dbReference>
<evidence type="ECO:0000313" key="12">
    <source>
        <dbReference type="Proteomes" id="UP000465062"/>
    </source>
</evidence>
<keyword evidence="3 8" id="KW-0812">Transmembrane</keyword>
<evidence type="ECO:0000259" key="10">
    <source>
        <dbReference type="PROSITE" id="PS50929"/>
    </source>
</evidence>
<dbReference type="Pfam" id="PF00005">
    <property type="entry name" value="ABC_tran"/>
    <property type="match status" value="1"/>
</dbReference>
<dbReference type="GO" id="GO:0005524">
    <property type="term" value="F:ATP binding"/>
    <property type="evidence" value="ECO:0007669"/>
    <property type="project" value="UniProtKB-KW"/>
</dbReference>
<dbReference type="CDD" id="cd07346">
    <property type="entry name" value="ABC_6TM_exporters"/>
    <property type="match status" value="1"/>
</dbReference>
<sequence>MENLKWLLQYIWKVKWFFALSLLLLCLESLAGIATTGLQKFIIDDVFINGNYDRLVPILLMFAVAFFAYALLFTVSPHISHRIQAHVITNLTKDFMRYMREIPVRTYHNERVTKYVHYLSNDVDQVAGTIGGIIPRCIQLFVSIVVLSVIVFVSSPLLLISIFAFSSLYVMIGKHFAPLIHKAAKDVQDRKTDLLIHIEEGIASTREVMAYNRLDWEAKIYNKYFNRYFDAGMMEASITNKQLLTSEPLKWGAVIIVLGYGGYGVIQGDISIGLFIVVFQFTTQLMNSIQQLFEFIMTVTGKYALIDRLRSVIERPVENDGNLPFHENVRTISFDQVSFSYSNEKKDDVLKELTFTIPAGKKVAFVGTSGGGKSTIGQLLIRSYNPVKGEVLVNGESIQSYKLEAWIKKIGIVSQEPYIFPDTVRNNILMGRDHIPDEELYIACRLAEIHDYIISLPGGYDSMVGERGITLSGGQRQRLALARSIIGNPEILILDEATSALDLETEREIQFNFDRVRSGRTTIVIAHRLSTIKNADIIFVIDKGAVVEKGTHEELIQGNTVYKNLIIAEKEFLKEA</sequence>
<evidence type="ECO:0000256" key="7">
    <source>
        <dbReference type="ARBA" id="ARBA00023136"/>
    </source>
</evidence>
<keyword evidence="6 8" id="KW-1133">Transmembrane helix</keyword>
<dbReference type="PANTHER" id="PTHR43394">
    <property type="entry name" value="ATP-DEPENDENT PERMEASE MDL1, MITOCHONDRIAL"/>
    <property type="match status" value="1"/>
</dbReference>
<evidence type="ECO:0000256" key="5">
    <source>
        <dbReference type="ARBA" id="ARBA00022840"/>
    </source>
</evidence>
<dbReference type="InterPro" id="IPR003593">
    <property type="entry name" value="AAA+_ATPase"/>
</dbReference>
<dbReference type="FunFam" id="3.40.50.300:FF:000218">
    <property type="entry name" value="Multidrug ABC transporter ATP-binding protein"/>
    <property type="match status" value="1"/>
</dbReference>
<organism evidence="11 12">
    <name type="scientific">Rossellomorea vietnamensis</name>
    <dbReference type="NCBI Taxonomy" id="218284"/>
    <lineage>
        <taxon>Bacteria</taxon>
        <taxon>Bacillati</taxon>
        <taxon>Bacillota</taxon>
        <taxon>Bacilli</taxon>
        <taxon>Bacillales</taxon>
        <taxon>Bacillaceae</taxon>
        <taxon>Rossellomorea</taxon>
    </lineage>
</organism>
<dbReference type="GO" id="GO:0015421">
    <property type="term" value="F:ABC-type oligopeptide transporter activity"/>
    <property type="evidence" value="ECO:0007669"/>
    <property type="project" value="TreeGrafter"/>
</dbReference>
<feature type="domain" description="ABC transmembrane type-1" evidence="10">
    <location>
        <begin position="19"/>
        <end position="301"/>
    </location>
</feature>
<evidence type="ECO:0000259" key="9">
    <source>
        <dbReference type="PROSITE" id="PS50893"/>
    </source>
</evidence>
<dbReference type="InterPro" id="IPR036640">
    <property type="entry name" value="ABC1_TM_sf"/>
</dbReference>
<dbReference type="SUPFAM" id="SSF90123">
    <property type="entry name" value="ABC transporter transmembrane region"/>
    <property type="match status" value="1"/>
</dbReference>
<dbReference type="GO" id="GO:0016887">
    <property type="term" value="F:ATP hydrolysis activity"/>
    <property type="evidence" value="ECO:0007669"/>
    <property type="project" value="InterPro"/>
</dbReference>
<reference evidence="11 12" key="1">
    <citation type="submission" date="2019-06" db="EMBL/GenBank/DDBJ databases">
        <title>An operon consisting of a P-type ATPase gene and a transcriptional regular gene given the different cadmium resistance in Bacillus vietamensis 151-6 and Bacillus marisflavi 151-25.</title>
        <authorList>
            <person name="Yu X."/>
        </authorList>
    </citation>
    <scope>NUCLEOTIDE SEQUENCE [LARGE SCALE GENOMIC DNA]</scope>
    <source>
        <strain evidence="11 12">151-6</strain>
    </source>
</reference>
<comment type="similarity">
    <text evidence="2">Belongs to the ABC transporter superfamily.</text>
</comment>
<accession>A0A6I6UAR7</accession>
<gene>
    <name evidence="11" type="ORF">FHE72_01120</name>
</gene>
<dbReference type="InterPro" id="IPR027417">
    <property type="entry name" value="P-loop_NTPase"/>
</dbReference>
<dbReference type="Gene3D" id="3.40.50.300">
    <property type="entry name" value="P-loop containing nucleotide triphosphate hydrolases"/>
    <property type="match status" value="1"/>
</dbReference>
<comment type="subcellular location">
    <subcellularLocation>
        <location evidence="1">Cell membrane</location>
        <topology evidence="1">Multi-pass membrane protein</topology>
    </subcellularLocation>
</comment>
<evidence type="ECO:0000256" key="4">
    <source>
        <dbReference type="ARBA" id="ARBA00022741"/>
    </source>
</evidence>
<dbReference type="SMART" id="SM00382">
    <property type="entry name" value="AAA"/>
    <property type="match status" value="1"/>
</dbReference>
<dbReference type="PROSITE" id="PS50893">
    <property type="entry name" value="ABC_TRANSPORTER_2"/>
    <property type="match status" value="1"/>
</dbReference>
<dbReference type="SUPFAM" id="SSF52540">
    <property type="entry name" value="P-loop containing nucleoside triphosphate hydrolases"/>
    <property type="match status" value="1"/>
</dbReference>
<dbReference type="KEGG" id="bvq:FHE72_01120"/>
<protein>
    <submittedName>
        <fullName evidence="11">ATP-binding cassette domain-containing protein</fullName>
    </submittedName>
</protein>
<dbReference type="Pfam" id="PF00664">
    <property type="entry name" value="ABC_membrane"/>
    <property type="match status" value="1"/>
</dbReference>
<dbReference type="InterPro" id="IPR011527">
    <property type="entry name" value="ABC1_TM_dom"/>
</dbReference>
<evidence type="ECO:0000256" key="8">
    <source>
        <dbReference type="SAM" id="Phobius"/>
    </source>
</evidence>
<feature type="transmembrane region" description="Helical" evidence="8">
    <location>
        <begin position="140"/>
        <end position="172"/>
    </location>
</feature>
<dbReference type="PROSITE" id="PS00211">
    <property type="entry name" value="ABC_TRANSPORTER_1"/>
    <property type="match status" value="1"/>
</dbReference>
<evidence type="ECO:0000256" key="1">
    <source>
        <dbReference type="ARBA" id="ARBA00004651"/>
    </source>
</evidence>
<dbReference type="Gene3D" id="1.20.1560.10">
    <property type="entry name" value="ABC transporter type 1, transmembrane domain"/>
    <property type="match status" value="1"/>
</dbReference>
<dbReference type="RefSeq" id="WP_159360953.1">
    <property type="nucleotide sequence ID" value="NZ_CP047394.1"/>
</dbReference>
<feature type="transmembrane region" description="Helical" evidence="8">
    <location>
        <begin position="55"/>
        <end position="75"/>
    </location>
</feature>
<dbReference type="InterPro" id="IPR017871">
    <property type="entry name" value="ABC_transporter-like_CS"/>
</dbReference>
<proteinExistence type="inferred from homology"/>
<dbReference type="PROSITE" id="PS50929">
    <property type="entry name" value="ABC_TM1F"/>
    <property type="match status" value="1"/>
</dbReference>
<evidence type="ECO:0000313" key="11">
    <source>
        <dbReference type="EMBL" id="QHE59794.1"/>
    </source>
</evidence>
<dbReference type="GO" id="GO:0005886">
    <property type="term" value="C:plasma membrane"/>
    <property type="evidence" value="ECO:0007669"/>
    <property type="project" value="UniProtKB-SubCell"/>
</dbReference>
<feature type="domain" description="ABC transporter" evidence="9">
    <location>
        <begin position="332"/>
        <end position="568"/>
    </location>
</feature>
<evidence type="ECO:0000256" key="2">
    <source>
        <dbReference type="ARBA" id="ARBA00005417"/>
    </source>
</evidence>
<dbReference type="AlphaFoldDB" id="A0A6I6UAR7"/>
<keyword evidence="7 8" id="KW-0472">Membrane</keyword>
<keyword evidence="4" id="KW-0547">Nucleotide-binding</keyword>